<keyword evidence="4 7" id="KW-0808">Transferase</keyword>
<dbReference type="GO" id="GO:0016757">
    <property type="term" value="F:glycosyltransferase activity"/>
    <property type="evidence" value="ECO:0007669"/>
    <property type="project" value="UniProtKB-KW"/>
</dbReference>
<evidence type="ECO:0000259" key="6">
    <source>
        <dbReference type="Pfam" id="PF00535"/>
    </source>
</evidence>
<keyword evidence="8" id="KW-1185">Reference proteome</keyword>
<evidence type="ECO:0000256" key="4">
    <source>
        <dbReference type="ARBA" id="ARBA00022679"/>
    </source>
</evidence>
<evidence type="ECO:0000256" key="5">
    <source>
        <dbReference type="ARBA" id="ARBA00023136"/>
    </source>
</evidence>
<dbReference type="OrthoDB" id="9777873at2"/>
<dbReference type="InterPro" id="IPR001173">
    <property type="entry name" value="Glyco_trans_2-like"/>
</dbReference>
<evidence type="ECO:0000313" key="8">
    <source>
        <dbReference type="Proteomes" id="UP000316665"/>
    </source>
</evidence>
<reference evidence="7 8" key="1">
    <citation type="submission" date="2019-06" db="EMBL/GenBank/DDBJ databases">
        <title>Complete genome sequence of Janthinobacterium sp. SNU WT3 isolated from diseased rainbow trout.</title>
        <authorList>
            <person name="Oh W.T."/>
            <person name="Park S.C."/>
        </authorList>
    </citation>
    <scope>NUCLEOTIDE SEQUENCE [LARGE SCALE GENOMIC DNA]</scope>
    <source>
        <strain evidence="7 8">SNU WT3</strain>
    </source>
</reference>
<evidence type="ECO:0000256" key="1">
    <source>
        <dbReference type="ARBA" id="ARBA00004236"/>
    </source>
</evidence>
<dbReference type="PANTHER" id="PTHR43646:SF2">
    <property type="entry name" value="GLYCOSYLTRANSFERASE 2-LIKE DOMAIN-CONTAINING PROTEIN"/>
    <property type="match status" value="1"/>
</dbReference>
<dbReference type="Gene3D" id="3.90.550.10">
    <property type="entry name" value="Spore Coat Polysaccharide Biosynthesis Protein SpsA, Chain A"/>
    <property type="match status" value="1"/>
</dbReference>
<sequence>MIGVVVPVHNEEACLDACLEALRLAATCPLLHGEAVCIVVVLDACSDQSQRIVLAHAMQADLRWRLDCIAINAQNVGTARAAGAQQLLQRGARWLAFTDADTRVSPSWLSTQLSLEADAVCGTVAVDDWSPHGPSAAALRQHFAQTYTDADGHRHIHGANFGVRASAYLRAGGFAPLACSEDVAMVAALQECGAHIAWSAAPRVTTSARRHARARGGFGDTLLQVVEAMAGQTATCTLAMLPEHQG</sequence>
<dbReference type="GO" id="GO:0005886">
    <property type="term" value="C:plasma membrane"/>
    <property type="evidence" value="ECO:0007669"/>
    <property type="project" value="UniProtKB-SubCell"/>
</dbReference>
<comment type="subcellular location">
    <subcellularLocation>
        <location evidence="1">Cell membrane</location>
    </subcellularLocation>
</comment>
<dbReference type="RefSeq" id="WP_141170250.1">
    <property type="nucleotide sequence ID" value="NZ_CP041185.1"/>
</dbReference>
<organism evidence="7 8">
    <name type="scientific">Janthinobacterium tructae</name>
    <dbReference type="NCBI Taxonomy" id="2590869"/>
    <lineage>
        <taxon>Bacteria</taxon>
        <taxon>Pseudomonadati</taxon>
        <taxon>Pseudomonadota</taxon>
        <taxon>Betaproteobacteria</taxon>
        <taxon>Burkholderiales</taxon>
        <taxon>Oxalobacteraceae</taxon>
        <taxon>Janthinobacterium</taxon>
    </lineage>
</organism>
<dbReference type="AlphaFoldDB" id="A0A4Y6REX7"/>
<feature type="domain" description="Glycosyltransferase 2-like" evidence="6">
    <location>
        <begin position="4"/>
        <end position="168"/>
    </location>
</feature>
<accession>A0A4Y6REX7</accession>
<dbReference type="Pfam" id="PF00535">
    <property type="entry name" value="Glycos_transf_2"/>
    <property type="match status" value="1"/>
</dbReference>
<dbReference type="CDD" id="cd00761">
    <property type="entry name" value="Glyco_tranf_GTA_type"/>
    <property type="match status" value="1"/>
</dbReference>
<evidence type="ECO:0000256" key="3">
    <source>
        <dbReference type="ARBA" id="ARBA00022676"/>
    </source>
</evidence>
<protein>
    <submittedName>
        <fullName evidence="7">Glycosyltransferase</fullName>
    </submittedName>
</protein>
<dbReference type="Proteomes" id="UP000316665">
    <property type="component" value="Chromosome"/>
</dbReference>
<proteinExistence type="predicted"/>
<dbReference type="SUPFAM" id="SSF53448">
    <property type="entry name" value="Nucleotide-diphospho-sugar transferases"/>
    <property type="match status" value="1"/>
</dbReference>
<keyword evidence="3" id="KW-0328">Glycosyltransferase</keyword>
<keyword evidence="5" id="KW-0472">Membrane</keyword>
<evidence type="ECO:0000313" key="7">
    <source>
        <dbReference type="EMBL" id="QDG70940.1"/>
    </source>
</evidence>
<keyword evidence="2" id="KW-1003">Cell membrane</keyword>
<dbReference type="InterPro" id="IPR029044">
    <property type="entry name" value="Nucleotide-diphossugar_trans"/>
</dbReference>
<dbReference type="KEGG" id="jas:FJQ89_11360"/>
<dbReference type="EMBL" id="CP041185">
    <property type="protein sequence ID" value="QDG70940.1"/>
    <property type="molecule type" value="Genomic_DNA"/>
</dbReference>
<dbReference type="PANTHER" id="PTHR43646">
    <property type="entry name" value="GLYCOSYLTRANSFERASE"/>
    <property type="match status" value="1"/>
</dbReference>
<evidence type="ECO:0000256" key="2">
    <source>
        <dbReference type="ARBA" id="ARBA00022475"/>
    </source>
</evidence>
<gene>
    <name evidence="7" type="ORF">FJQ89_11360</name>
</gene>
<name>A0A4Y6REX7_9BURK</name>